<dbReference type="EMBL" id="AP003413">
    <property type="protein sequence ID" value="BAD45195.1"/>
    <property type="molecule type" value="Genomic_DNA"/>
</dbReference>
<dbReference type="AlphaFoldDB" id="A2ZUM3"/>
<sequence length="58" mass="5827">MSTAISASRGVLLDLDGDDNINCEGLRVVAGIGARVSQIFGILFVSQNSSASSGGDQG</sequence>
<name>A2ZUM3_ORYSJ</name>
<dbReference type="Proteomes" id="UP000817658">
    <property type="component" value="Chromosome 1"/>
</dbReference>
<accession>A2ZUM3</accession>
<proteinExistence type="predicted"/>
<organism evidence="1">
    <name type="scientific">Oryza sativa subsp. japonica</name>
    <name type="common">Rice</name>
    <dbReference type="NCBI Taxonomy" id="39947"/>
    <lineage>
        <taxon>Eukaryota</taxon>
        <taxon>Viridiplantae</taxon>
        <taxon>Streptophyta</taxon>
        <taxon>Embryophyta</taxon>
        <taxon>Tracheophyta</taxon>
        <taxon>Spermatophyta</taxon>
        <taxon>Magnoliopsida</taxon>
        <taxon>Liliopsida</taxon>
        <taxon>Poales</taxon>
        <taxon>Poaceae</taxon>
        <taxon>BOP clade</taxon>
        <taxon>Oryzoideae</taxon>
        <taxon>Oryzeae</taxon>
        <taxon>Oryzinae</taxon>
        <taxon>Oryza</taxon>
        <taxon>Oryza sativa</taxon>
    </lineage>
</organism>
<evidence type="ECO:0000313" key="1">
    <source>
        <dbReference type="EMBL" id="BAD45195.1"/>
    </source>
</evidence>
<protein>
    <submittedName>
        <fullName evidence="1">Uncharacterized protein</fullName>
    </submittedName>
</protein>
<gene>
    <name evidence="1" type="ORF">B1151A10.35</name>
</gene>
<reference evidence="1" key="1">
    <citation type="journal article" date="2002" name="Nature">
        <title>The genome sequence and structure of rice chromosome 1.</title>
        <authorList>
            <person name="Sasaki T."/>
            <person name="Matsumoto T."/>
            <person name="Yamamoto K."/>
            <person name="Sakata K."/>
            <person name="Baba T."/>
            <person name="Katayose Y."/>
            <person name="Wu J."/>
            <person name="Niimura Y."/>
            <person name="Cheng Z."/>
            <person name="Nagamura Y."/>
            <person name="Antonio B.A."/>
            <person name="Kanamori H."/>
            <person name="Hosokawa S."/>
            <person name="Masukawa M."/>
            <person name="Arikawa K."/>
            <person name="Chiden Y."/>
            <person name="Hayashi M."/>
            <person name="Okamoto M."/>
            <person name="Ando T."/>
            <person name="Aoki H."/>
            <person name="Arita K."/>
            <person name="Hamada M."/>
            <person name="Harada C."/>
            <person name="Hijishita S."/>
            <person name="Honda M."/>
            <person name="Ichikawa Y."/>
            <person name="Idonuma A."/>
            <person name="Iijima M."/>
            <person name="Ikeda M."/>
            <person name="Ikeno M."/>
            <person name="Itoh S."/>
            <person name="Itoh T."/>
            <person name="Itoh Y."/>
            <person name="Itoh Y."/>
            <person name="Iwabuchi A."/>
            <person name="Kamiya K."/>
            <person name="Karasawa W."/>
            <person name="Katagiri S."/>
            <person name="Kikuta A."/>
            <person name="Kobayashi N."/>
            <person name="Kono I."/>
            <person name="Machita K."/>
            <person name="Maehara T."/>
            <person name="Mizuno H."/>
            <person name="Mizubayashi T."/>
            <person name="Mukai Y."/>
            <person name="Nagasaki H."/>
            <person name="Nakashima M."/>
            <person name="Nakama Y."/>
            <person name="Nakamichi Y."/>
            <person name="Nakamura M."/>
            <person name="Namiki N."/>
            <person name="Negishi M."/>
            <person name="Ohta I."/>
            <person name="Ono N."/>
            <person name="Saji S."/>
            <person name="Sakai K."/>
            <person name="Shibata M."/>
            <person name="Shimokawa T."/>
            <person name="Shomura A."/>
            <person name="Song J."/>
            <person name="Takazaki Y."/>
            <person name="Terasawa K."/>
            <person name="Tsuji K."/>
            <person name="Waki K."/>
            <person name="Yamagata H."/>
            <person name="Yamane H."/>
            <person name="Yoshiki S."/>
            <person name="Yoshihara R."/>
            <person name="Yukawa K."/>
            <person name="Zhong H."/>
            <person name="Iwama H."/>
            <person name="Endo T."/>
            <person name="Ito H."/>
            <person name="Hahn J.H."/>
            <person name="Kim H.I."/>
            <person name="Eun M.Y."/>
            <person name="Yano M."/>
            <person name="Jiang J."/>
            <person name="Gojobori T."/>
        </authorList>
    </citation>
    <scope>NUCLEOTIDE SEQUENCE</scope>
</reference>